<dbReference type="GO" id="GO:0070507">
    <property type="term" value="P:regulation of microtubule cytoskeleton organization"/>
    <property type="evidence" value="ECO:0007669"/>
    <property type="project" value="TreeGrafter"/>
</dbReference>
<sequence>MNKPILSHDDTKGNDHFGGLVQHILDTKKDLEGGDSNEKDSSLKLTANENESKDMIHAKKDINSLRESIQFLCRNTNPLGKTMDYIQEDFDSMIKELEGWKSESVKYSDLLKTELETTKETLKPLQEQLREVEQNIAEEVKIIKLFI</sequence>
<feature type="region of interest" description="Disordered" evidence="1">
    <location>
        <begin position="28"/>
        <end position="50"/>
    </location>
</feature>
<dbReference type="GO" id="GO:0008017">
    <property type="term" value="F:microtubule binding"/>
    <property type="evidence" value="ECO:0007669"/>
    <property type="project" value="InterPro"/>
</dbReference>
<evidence type="ECO:0000259" key="2">
    <source>
        <dbReference type="Pfam" id="PF17749"/>
    </source>
</evidence>
<dbReference type="OrthoDB" id="2157238at2759"/>
<accession>A0A1Y2E5I3</accession>
<evidence type="ECO:0000313" key="4">
    <source>
        <dbReference type="Proteomes" id="UP000193920"/>
    </source>
</evidence>
<evidence type="ECO:0000313" key="3">
    <source>
        <dbReference type="EMBL" id="ORY66828.1"/>
    </source>
</evidence>
<dbReference type="EMBL" id="MCOG01000049">
    <property type="protein sequence ID" value="ORY66828.1"/>
    <property type="molecule type" value="Genomic_DNA"/>
</dbReference>
<dbReference type="Pfam" id="PF17749">
    <property type="entry name" value="MIP-T3_C"/>
    <property type="match status" value="1"/>
</dbReference>
<dbReference type="GO" id="GO:0042073">
    <property type="term" value="P:intraciliary transport"/>
    <property type="evidence" value="ECO:0007669"/>
    <property type="project" value="TreeGrafter"/>
</dbReference>
<comment type="caution">
    <text evidence="3">The sequence shown here is derived from an EMBL/GenBank/DDBJ whole genome shotgun (WGS) entry which is preliminary data.</text>
</comment>
<name>A0A1Y2E5I3_9FUNG</name>
<gene>
    <name evidence="3" type="ORF">LY90DRAFT_218671</name>
</gene>
<protein>
    <recommendedName>
        <fullName evidence="2">TRAF3-interacting protein 1 C-terminal domain-containing protein</fullName>
    </recommendedName>
</protein>
<feature type="compositionally biased region" description="Basic and acidic residues" evidence="1">
    <location>
        <begin position="28"/>
        <end position="42"/>
    </location>
</feature>
<dbReference type="STRING" id="1754190.A0A1Y2E5I3"/>
<evidence type="ECO:0000256" key="1">
    <source>
        <dbReference type="SAM" id="MobiDB-lite"/>
    </source>
</evidence>
<dbReference type="PANTHER" id="PTHR31363">
    <property type="entry name" value="TRAF3-INTERACTING PROTEIN 1"/>
    <property type="match status" value="1"/>
</dbReference>
<keyword evidence="4" id="KW-1185">Reference proteome</keyword>
<organism evidence="3 4">
    <name type="scientific">Neocallimastix californiae</name>
    <dbReference type="NCBI Taxonomy" id="1754190"/>
    <lineage>
        <taxon>Eukaryota</taxon>
        <taxon>Fungi</taxon>
        <taxon>Fungi incertae sedis</taxon>
        <taxon>Chytridiomycota</taxon>
        <taxon>Chytridiomycota incertae sedis</taxon>
        <taxon>Neocallimastigomycetes</taxon>
        <taxon>Neocallimastigales</taxon>
        <taxon>Neocallimastigaceae</taxon>
        <taxon>Neocallimastix</taxon>
    </lineage>
</organism>
<dbReference type="AlphaFoldDB" id="A0A1Y2E5I3"/>
<feature type="domain" description="TRAF3-interacting protein 1 C-terminal" evidence="2">
    <location>
        <begin position="14"/>
        <end position="143"/>
    </location>
</feature>
<dbReference type="GO" id="GO:0060271">
    <property type="term" value="P:cilium assembly"/>
    <property type="evidence" value="ECO:0007669"/>
    <property type="project" value="TreeGrafter"/>
</dbReference>
<dbReference type="GO" id="GO:0005930">
    <property type="term" value="C:axoneme"/>
    <property type="evidence" value="ECO:0007669"/>
    <property type="project" value="TreeGrafter"/>
</dbReference>
<dbReference type="InterPro" id="IPR018799">
    <property type="entry name" value="TRAF3IP1"/>
</dbReference>
<dbReference type="GO" id="GO:0036064">
    <property type="term" value="C:ciliary basal body"/>
    <property type="evidence" value="ECO:0007669"/>
    <property type="project" value="TreeGrafter"/>
</dbReference>
<dbReference type="GO" id="GO:0030992">
    <property type="term" value="C:intraciliary transport particle B"/>
    <property type="evidence" value="ECO:0007669"/>
    <property type="project" value="TreeGrafter"/>
</dbReference>
<dbReference type="Proteomes" id="UP000193920">
    <property type="component" value="Unassembled WGS sequence"/>
</dbReference>
<dbReference type="PANTHER" id="PTHR31363:SF0">
    <property type="entry name" value="TRAF3-INTERACTING PROTEIN 1"/>
    <property type="match status" value="1"/>
</dbReference>
<proteinExistence type="predicted"/>
<dbReference type="InterPro" id="IPR041476">
    <property type="entry name" value="TRAF3IP1_C"/>
</dbReference>
<reference evidence="3 4" key="1">
    <citation type="submission" date="2016-08" db="EMBL/GenBank/DDBJ databases">
        <title>A Parts List for Fungal Cellulosomes Revealed by Comparative Genomics.</title>
        <authorList>
            <consortium name="DOE Joint Genome Institute"/>
            <person name="Haitjema C.H."/>
            <person name="Gilmore S.P."/>
            <person name="Henske J.K."/>
            <person name="Solomon K.V."/>
            <person name="De Groot R."/>
            <person name="Kuo A."/>
            <person name="Mondo S.J."/>
            <person name="Salamov A.A."/>
            <person name="Labutti K."/>
            <person name="Zhao Z."/>
            <person name="Chiniquy J."/>
            <person name="Barry K."/>
            <person name="Brewer H.M."/>
            <person name="Purvine S.O."/>
            <person name="Wright A.T."/>
            <person name="Boxma B."/>
            <person name="Van Alen T."/>
            <person name="Hackstein J.H."/>
            <person name="Baker S.E."/>
            <person name="Grigoriev I.V."/>
            <person name="O'Malley M.A."/>
        </authorList>
    </citation>
    <scope>NUCLEOTIDE SEQUENCE [LARGE SCALE GENOMIC DNA]</scope>
    <source>
        <strain evidence="3 4">G1</strain>
    </source>
</reference>